<dbReference type="Pfam" id="PF13424">
    <property type="entry name" value="TPR_12"/>
    <property type="match status" value="1"/>
</dbReference>
<sequence length="1059" mass="122567">MNTKLMAPDMQPAKCFPVLLLSWLVVFSSYSQHPDYGQDLFKKSDHHLKQFNYDSARHYLSMAETEFKNSQNYRLLCLTKIKQAGVAGARERWQESEMMLNEASVIYEKEKLEDPQIAGLIDYNRAEVLFAKRKLTEAINYSNKAIEVFKSLQRDSAILLAKTFILRGNTELKARHWEVGKSSIEKGMALITDVNHTNAEDYLYGKFGLGYYYYDFDMDSSFYHFKEGLERTKPYLNPNNKLISFTYEKMGNLYKFSNEHELAHVFLQNALTIRKFHYPEVHPFISGIYNNIGLLYHRQNDYKNAIKYLNKSLDIDRQVFGNDHNMVAISLSNLGNTYKWLGQYDKALVVLEEALRIRRKLFGEYNNYYASSLNNLSLVYERIPDFDKAIFYLEKVKDIWAVTRPGDNQAKGFIEQNIASAYYNMGSYQRALRHLTVAMNHKIPNFEAKEYTLSPSFEQLPPSLSLNQTLHLKSTILIQKFHKEHKLEDLLLSLKTSELLLEYNEKIARSADSENSKQVYIDNVYQSFQTAIQAAYELHKQTKDDSYLEKAFNFMEKSKAFLLLENMRSQQVRSLSDIPEEIWHREDSLKLRIAQLNNEIFQEEQQHSNRETDKLTKLKQDRLANVMAFENLKTTIKKNHGKYFQLKYEKALISYHDLKQSVLGHDALVLEYYVGPEFTFIFGIDKNKITISQSSSGEWLENQVSSLREMIAERTVNIQKFNKVARQLYDSLVRPVGEIDAIKKLVIIPDGILNYLPFEILVKHDQGDNFKDLAYLVKDHQIVYQHSTNVWHENAVKPAPAKALDLLAFAPDFNSIQPDDQEEYQLIASRDKVRGNLTPLVGTLKELENLRDLINGETFNGYVASEKNFKEKAGRFGIIHLATHAIVDDENPMNSRLLFTCDSLEKEEDGNLYSWELYNMPLNAQLAVLSACNTGFGKIRSGEGVMSLGRAFAYAGCPAIVMSLWPAQDEVTADIMTYFYQGLSRKLPKDQALREAKLKYLQKAEDFMAHPFYWASFVAQGDPRPISINKRLKTRWIFLALISIISVFGIYYVIKKRSS</sequence>
<gene>
    <name evidence="6" type="ORF">QQ020_09465</name>
</gene>
<keyword evidence="7" id="KW-1185">Reference proteome</keyword>
<dbReference type="PANTHER" id="PTHR45641:SF19">
    <property type="entry name" value="NEPHROCYSTIN-3"/>
    <property type="match status" value="1"/>
</dbReference>
<evidence type="ECO:0000256" key="2">
    <source>
        <dbReference type="ARBA" id="ARBA00022803"/>
    </source>
</evidence>
<dbReference type="InterPro" id="IPR019734">
    <property type="entry name" value="TPR_rpt"/>
</dbReference>
<dbReference type="InterPro" id="IPR011990">
    <property type="entry name" value="TPR-like_helical_dom_sf"/>
</dbReference>
<comment type="caution">
    <text evidence="6">The sequence shown here is derived from an EMBL/GenBank/DDBJ whole genome shotgun (WGS) entry which is preliminary data.</text>
</comment>
<feature type="transmembrane region" description="Helical" evidence="4">
    <location>
        <begin position="1036"/>
        <end position="1054"/>
    </location>
</feature>
<dbReference type="SMART" id="SM00028">
    <property type="entry name" value="TPR"/>
    <property type="match status" value="6"/>
</dbReference>
<dbReference type="RefSeq" id="WP_346757597.1">
    <property type="nucleotide sequence ID" value="NZ_JAUJEB010000001.1"/>
</dbReference>
<evidence type="ECO:0000256" key="3">
    <source>
        <dbReference type="PROSITE-ProRule" id="PRU00339"/>
    </source>
</evidence>
<feature type="domain" description="CHAT" evidence="5">
    <location>
        <begin position="723"/>
        <end position="1022"/>
    </location>
</feature>
<evidence type="ECO:0000256" key="4">
    <source>
        <dbReference type="SAM" id="Phobius"/>
    </source>
</evidence>
<keyword evidence="1" id="KW-0677">Repeat</keyword>
<evidence type="ECO:0000259" key="5">
    <source>
        <dbReference type="Pfam" id="PF12770"/>
    </source>
</evidence>
<evidence type="ECO:0000256" key="1">
    <source>
        <dbReference type="ARBA" id="ARBA00022737"/>
    </source>
</evidence>
<dbReference type="SUPFAM" id="SSF48452">
    <property type="entry name" value="TPR-like"/>
    <property type="match status" value="2"/>
</dbReference>
<dbReference type="InterPro" id="IPR024983">
    <property type="entry name" value="CHAT_dom"/>
</dbReference>
<evidence type="ECO:0000313" key="6">
    <source>
        <dbReference type="EMBL" id="MDN5212277.1"/>
    </source>
</evidence>
<feature type="repeat" description="TPR" evidence="3">
    <location>
        <begin position="286"/>
        <end position="319"/>
    </location>
</feature>
<evidence type="ECO:0000313" key="7">
    <source>
        <dbReference type="Proteomes" id="UP001172083"/>
    </source>
</evidence>
<accession>A0ABT8L3D8</accession>
<dbReference type="PANTHER" id="PTHR45641">
    <property type="entry name" value="TETRATRICOPEPTIDE REPEAT PROTEIN (AFU_ORTHOLOGUE AFUA_6G03870)"/>
    <property type="match status" value="1"/>
</dbReference>
<dbReference type="Proteomes" id="UP001172083">
    <property type="component" value="Unassembled WGS sequence"/>
</dbReference>
<dbReference type="Pfam" id="PF12770">
    <property type="entry name" value="CHAT"/>
    <property type="match status" value="1"/>
</dbReference>
<keyword evidence="4" id="KW-1133">Transmembrane helix</keyword>
<dbReference type="EMBL" id="JAUJEB010000001">
    <property type="protein sequence ID" value="MDN5212277.1"/>
    <property type="molecule type" value="Genomic_DNA"/>
</dbReference>
<dbReference type="PROSITE" id="PS50293">
    <property type="entry name" value="TPR_REGION"/>
    <property type="match status" value="1"/>
</dbReference>
<keyword evidence="4" id="KW-0812">Transmembrane</keyword>
<name>A0ABT8L3D8_9BACT</name>
<keyword evidence="4" id="KW-0472">Membrane</keyword>
<organism evidence="6 7">
    <name type="scientific">Agaribacillus aureus</name>
    <dbReference type="NCBI Taxonomy" id="3051825"/>
    <lineage>
        <taxon>Bacteria</taxon>
        <taxon>Pseudomonadati</taxon>
        <taxon>Bacteroidota</taxon>
        <taxon>Cytophagia</taxon>
        <taxon>Cytophagales</taxon>
        <taxon>Splendidivirgaceae</taxon>
        <taxon>Agaribacillus</taxon>
    </lineage>
</organism>
<proteinExistence type="predicted"/>
<feature type="repeat" description="TPR" evidence="3">
    <location>
        <begin position="328"/>
        <end position="361"/>
    </location>
</feature>
<dbReference type="Gene3D" id="1.25.40.10">
    <property type="entry name" value="Tetratricopeptide repeat domain"/>
    <property type="match status" value="2"/>
</dbReference>
<keyword evidence="2 3" id="KW-0802">TPR repeat</keyword>
<reference evidence="6" key="1">
    <citation type="submission" date="2023-06" db="EMBL/GenBank/DDBJ databases">
        <title>Genomic of Agaribacillus aureum.</title>
        <authorList>
            <person name="Wang G."/>
        </authorList>
    </citation>
    <scope>NUCLEOTIDE SEQUENCE</scope>
    <source>
        <strain evidence="6">BMA12</strain>
    </source>
</reference>
<protein>
    <submittedName>
        <fullName evidence="6">CHAT domain-containing protein</fullName>
    </submittedName>
</protein>
<dbReference type="PROSITE" id="PS50005">
    <property type="entry name" value="TPR"/>
    <property type="match status" value="2"/>
</dbReference>